<organism evidence="2">
    <name type="scientific">uncultured Propionibacteriaceae bacterium</name>
    <dbReference type="NCBI Taxonomy" id="257457"/>
    <lineage>
        <taxon>Bacteria</taxon>
        <taxon>Bacillati</taxon>
        <taxon>Actinomycetota</taxon>
        <taxon>Actinomycetes</taxon>
        <taxon>Propionibacteriales</taxon>
        <taxon>Propionibacteriaceae</taxon>
        <taxon>environmental samples</taxon>
    </lineage>
</organism>
<dbReference type="AlphaFoldDB" id="A0A6J4NC58"/>
<feature type="compositionally biased region" description="Basic residues" evidence="1">
    <location>
        <begin position="136"/>
        <end position="149"/>
    </location>
</feature>
<reference evidence="2" key="1">
    <citation type="submission" date="2020-02" db="EMBL/GenBank/DDBJ databases">
        <authorList>
            <person name="Meier V. D."/>
        </authorList>
    </citation>
    <scope>NUCLEOTIDE SEQUENCE</scope>
    <source>
        <strain evidence="2">AVDCRST_MAG75</strain>
    </source>
</reference>
<name>A0A6J4NC58_9ACTN</name>
<gene>
    <name evidence="2" type="ORF">AVDCRST_MAG75-1167</name>
</gene>
<feature type="non-terminal residue" evidence="2">
    <location>
        <position position="226"/>
    </location>
</feature>
<protein>
    <submittedName>
        <fullName evidence="2">Uncharacterized protein</fullName>
    </submittedName>
</protein>
<evidence type="ECO:0000256" key="1">
    <source>
        <dbReference type="SAM" id="MobiDB-lite"/>
    </source>
</evidence>
<feature type="region of interest" description="Disordered" evidence="1">
    <location>
        <begin position="117"/>
        <end position="226"/>
    </location>
</feature>
<accession>A0A6J4NC58</accession>
<sequence length="226" mass="24792">GTHRTQHPGRLRGVAAEADPGRSGHHAAEHHERGGGGHHRRALLEHHHPPHRRHPGLVRAHRQDLAAAGREAVRAAGGAVLRGGDRGPVRRMQRPAQRRALSQLRPLCGRGRYPVPGWDPAVREQPQHRRAEHLQRGRRGVRGHGHRQPAVHPSGCGCAGVQHADQDPQRGAPDPVPDRARCRHRDGALQDPRSAGVRLLDPAVTAPQRQAAPDRRRADSCRQPVL</sequence>
<feature type="region of interest" description="Disordered" evidence="1">
    <location>
        <begin position="1"/>
        <end position="42"/>
    </location>
</feature>
<feature type="compositionally biased region" description="Basic and acidic residues" evidence="1">
    <location>
        <begin position="121"/>
        <end position="135"/>
    </location>
</feature>
<feature type="non-terminal residue" evidence="2">
    <location>
        <position position="1"/>
    </location>
</feature>
<proteinExistence type="predicted"/>
<evidence type="ECO:0000313" key="2">
    <source>
        <dbReference type="EMBL" id="CAA9384058.1"/>
    </source>
</evidence>
<feature type="compositionally biased region" description="Basic and acidic residues" evidence="1">
    <location>
        <begin position="19"/>
        <end position="35"/>
    </location>
</feature>
<feature type="compositionally biased region" description="Basic residues" evidence="1">
    <location>
        <begin position="1"/>
        <end position="10"/>
    </location>
</feature>
<dbReference type="EMBL" id="CADCUO010000068">
    <property type="protein sequence ID" value="CAA9384058.1"/>
    <property type="molecule type" value="Genomic_DNA"/>
</dbReference>
<feature type="compositionally biased region" description="Basic and acidic residues" evidence="1">
    <location>
        <begin position="176"/>
        <end position="188"/>
    </location>
</feature>